<feature type="transmembrane region" description="Helical" evidence="5">
    <location>
        <begin position="37"/>
        <end position="59"/>
    </location>
</feature>
<evidence type="ECO:0000256" key="3">
    <source>
        <dbReference type="SAM" id="Coils"/>
    </source>
</evidence>
<dbReference type="Pfam" id="PF25917">
    <property type="entry name" value="BSH_RND"/>
    <property type="match status" value="1"/>
</dbReference>
<comment type="similarity">
    <text evidence="2">Belongs to the membrane fusion protein (MFP) (TC 8.A.1) family.</text>
</comment>
<dbReference type="Pfam" id="PF25876">
    <property type="entry name" value="HH_MFP_RND"/>
    <property type="match status" value="1"/>
</dbReference>
<dbReference type="Proteomes" id="UP000035352">
    <property type="component" value="Chromosome"/>
</dbReference>
<dbReference type="PANTHER" id="PTHR30158">
    <property type="entry name" value="ACRA/E-RELATED COMPONENT OF DRUG EFFLUX TRANSPORTER"/>
    <property type="match status" value="1"/>
</dbReference>
<dbReference type="STRING" id="413882.AAW51_3196"/>
<dbReference type="GO" id="GO:0030313">
    <property type="term" value="C:cell envelope"/>
    <property type="evidence" value="ECO:0007669"/>
    <property type="project" value="UniProtKB-SubCell"/>
</dbReference>
<dbReference type="AlphaFoldDB" id="A0A0G3BKI1"/>
<protein>
    <submittedName>
        <fullName evidence="10">RND transporter MFP subunit</fullName>
    </submittedName>
</protein>
<organism evidence="10 11">
    <name type="scientific">Caldimonas brevitalea</name>
    <dbReference type="NCBI Taxonomy" id="413882"/>
    <lineage>
        <taxon>Bacteria</taxon>
        <taxon>Pseudomonadati</taxon>
        <taxon>Pseudomonadota</taxon>
        <taxon>Betaproteobacteria</taxon>
        <taxon>Burkholderiales</taxon>
        <taxon>Sphaerotilaceae</taxon>
        <taxon>Caldimonas</taxon>
    </lineage>
</organism>
<dbReference type="FunFam" id="2.40.420.20:FF:000001">
    <property type="entry name" value="Efflux RND transporter periplasmic adaptor subunit"/>
    <property type="match status" value="1"/>
</dbReference>
<sequence length="434" mass="45634">MSQDFEPTKPSSRDGVAHSPLLSTGATAGPAGRRGGALWALGVALATVAAAALIVLGLASPKAQADAPPAAPAATPVSVATVVERQVASWDDFSGRLEAVERVDVRPRVAGTVQAVHFREGELVKAGDLLVSLDAAPYAAEVERQQAQVAAAEARLAHARNELERSQRLWEERAIAHRELDERVNAQREAEALLRGARAALQSARLSLGYTQVRAPVAGRVGRLEVTVGNLVAAGPGAPVLTTLVSVSPIYASFEADEQVVLRALKQLPGGAGGRAQIGRIPVRMGTADSAELPYSGKLQLIDNQVDARSGTVRVRAVFDNPEGVLMPGQFARLRMGQPAAQPAVLISERAVGTDQSKKFVLVVGDDHKASYREVTLGAQVDGLRVVSRGLKPGERIVVNGLQRVRPGAEVVPQTVEMEASRTPQTRDAAASLS</sequence>
<keyword evidence="5" id="KW-0812">Transmembrane</keyword>
<dbReference type="InterPro" id="IPR006143">
    <property type="entry name" value="RND_pump_MFP"/>
</dbReference>
<keyword evidence="5" id="KW-1133">Transmembrane helix</keyword>
<dbReference type="Pfam" id="PF25944">
    <property type="entry name" value="Beta-barrel_RND"/>
    <property type="match status" value="1"/>
</dbReference>
<feature type="coiled-coil region" evidence="3">
    <location>
        <begin position="142"/>
        <end position="169"/>
    </location>
</feature>
<reference evidence="10 11" key="1">
    <citation type="submission" date="2015-05" db="EMBL/GenBank/DDBJ databases">
        <authorList>
            <person name="Tang B."/>
            <person name="Yu Y."/>
        </authorList>
    </citation>
    <scope>NUCLEOTIDE SEQUENCE [LARGE SCALE GENOMIC DNA]</scope>
    <source>
        <strain evidence="10 11">DSM 7029</strain>
    </source>
</reference>
<evidence type="ECO:0000256" key="4">
    <source>
        <dbReference type="SAM" id="MobiDB-lite"/>
    </source>
</evidence>
<dbReference type="SUPFAM" id="SSF111369">
    <property type="entry name" value="HlyD-like secretion proteins"/>
    <property type="match status" value="1"/>
</dbReference>
<keyword evidence="3" id="KW-0175">Coiled coil</keyword>
<feature type="domain" description="Multidrug resistance protein MdtA-like barrel-sandwich hybrid" evidence="7">
    <location>
        <begin position="102"/>
        <end position="243"/>
    </location>
</feature>
<feature type="domain" description="Multidrug resistance protein MdtA-like alpha-helical hairpin" evidence="6">
    <location>
        <begin position="144"/>
        <end position="211"/>
    </location>
</feature>
<keyword evidence="11" id="KW-1185">Reference proteome</keyword>
<dbReference type="InterPro" id="IPR058625">
    <property type="entry name" value="MdtA-like_BSH"/>
</dbReference>
<dbReference type="InterPro" id="IPR058627">
    <property type="entry name" value="MdtA-like_C"/>
</dbReference>
<comment type="subcellular location">
    <subcellularLocation>
        <location evidence="1">Cell envelope</location>
    </subcellularLocation>
</comment>
<evidence type="ECO:0000259" key="7">
    <source>
        <dbReference type="Pfam" id="PF25917"/>
    </source>
</evidence>
<feature type="domain" description="Multidrug resistance protein MdtA-like C-terminal permuted SH3" evidence="9">
    <location>
        <begin position="344"/>
        <end position="404"/>
    </location>
</feature>
<dbReference type="Gene3D" id="2.40.420.20">
    <property type="match status" value="1"/>
</dbReference>
<name>A0A0G3BKI1_9BURK</name>
<evidence type="ECO:0000256" key="1">
    <source>
        <dbReference type="ARBA" id="ARBA00004196"/>
    </source>
</evidence>
<keyword evidence="5" id="KW-0472">Membrane</keyword>
<dbReference type="OrthoDB" id="9783047at2"/>
<evidence type="ECO:0000256" key="2">
    <source>
        <dbReference type="ARBA" id="ARBA00009477"/>
    </source>
</evidence>
<dbReference type="PATRIC" id="fig|413882.6.peg.3334"/>
<evidence type="ECO:0000313" key="10">
    <source>
        <dbReference type="EMBL" id="AKJ29887.1"/>
    </source>
</evidence>
<evidence type="ECO:0000259" key="9">
    <source>
        <dbReference type="Pfam" id="PF25967"/>
    </source>
</evidence>
<dbReference type="GO" id="GO:0022857">
    <property type="term" value="F:transmembrane transporter activity"/>
    <property type="evidence" value="ECO:0007669"/>
    <property type="project" value="InterPro"/>
</dbReference>
<dbReference type="RefSeq" id="WP_083438337.1">
    <property type="nucleotide sequence ID" value="NZ_CP011371.1"/>
</dbReference>
<dbReference type="NCBIfam" id="TIGR01730">
    <property type="entry name" value="RND_mfp"/>
    <property type="match status" value="1"/>
</dbReference>
<evidence type="ECO:0000259" key="6">
    <source>
        <dbReference type="Pfam" id="PF25876"/>
    </source>
</evidence>
<dbReference type="GO" id="GO:0005886">
    <property type="term" value="C:plasma membrane"/>
    <property type="evidence" value="ECO:0007669"/>
    <property type="project" value="TreeGrafter"/>
</dbReference>
<proteinExistence type="inferred from homology"/>
<dbReference type="Gene3D" id="1.10.287.470">
    <property type="entry name" value="Helix hairpin bin"/>
    <property type="match status" value="1"/>
</dbReference>
<dbReference type="InterPro" id="IPR058624">
    <property type="entry name" value="MdtA-like_HH"/>
</dbReference>
<dbReference type="Gene3D" id="2.40.30.170">
    <property type="match status" value="1"/>
</dbReference>
<evidence type="ECO:0000256" key="5">
    <source>
        <dbReference type="SAM" id="Phobius"/>
    </source>
</evidence>
<dbReference type="Pfam" id="PF25967">
    <property type="entry name" value="RND-MFP_C"/>
    <property type="match status" value="1"/>
</dbReference>
<gene>
    <name evidence="10" type="primary">bpeE</name>
    <name evidence="10" type="ORF">AAW51_3196</name>
</gene>
<feature type="domain" description="Multidrug resistance protein MdtA-like beta-barrel" evidence="8">
    <location>
        <begin position="259"/>
        <end position="336"/>
    </location>
</feature>
<dbReference type="PANTHER" id="PTHR30158:SF10">
    <property type="entry name" value="CATION EFFLUX PUMP"/>
    <property type="match status" value="1"/>
</dbReference>
<dbReference type="EMBL" id="CP011371">
    <property type="protein sequence ID" value="AKJ29887.1"/>
    <property type="molecule type" value="Genomic_DNA"/>
</dbReference>
<accession>A0A0G3BKI1</accession>
<evidence type="ECO:0000259" key="8">
    <source>
        <dbReference type="Pfam" id="PF25944"/>
    </source>
</evidence>
<dbReference type="InterPro" id="IPR058626">
    <property type="entry name" value="MdtA-like_b-barrel"/>
</dbReference>
<evidence type="ECO:0000313" key="11">
    <source>
        <dbReference type="Proteomes" id="UP000035352"/>
    </source>
</evidence>
<feature type="region of interest" description="Disordered" evidence="4">
    <location>
        <begin position="1"/>
        <end position="28"/>
    </location>
</feature>
<dbReference type="KEGG" id="pbh:AAW51_3196"/>
<dbReference type="Gene3D" id="2.40.50.100">
    <property type="match status" value="1"/>
</dbReference>
<dbReference type="GO" id="GO:0046677">
    <property type="term" value="P:response to antibiotic"/>
    <property type="evidence" value="ECO:0007669"/>
    <property type="project" value="TreeGrafter"/>
</dbReference>